<evidence type="ECO:0000256" key="6">
    <source>
        <dbReference type="ARBA" id="ARBA00023125"/>
    </source>
</evidence>
<protein>
    <submittedName>
        <fullName evidence="10">Uncharacterized protein</fullName>
    </submittedName>
</protein>
<evidence type="ECO:0000256" key="8">
    <source>
        <dbReference type="SAM" id="Coils"/>
    </source>
</evidence>
<reference evidence="10 11" key="2">
    <citation type="submission" date="2016-05" db="EMBL/GenBank/DDBJ databases">
        <title>Lineage-specific infection strategies underlie the spectrum of fungal disease in amphibians.</title>
        <authorList>
            <person name="Cuomo C.A."/>
            <person name="Farrer R.A."/>
            <person name="James T."/>
            <person name="Longcore J."/>
            <person name="Birren B."/>
        </authorList>
    </citation>
    <scope>NUCLEOTIDE SEQUENCE [LARGE SCALE GENOMIC DNA]</scope>
    <source>
        <strain evidence="10 11">JEL423</strain>
    </source>
</reference>
<dbReference type="Proteomes" id="UP000077115">
    <property type="component" value="Unassembled WGS sequence"/>
</dbReference>
<dbReference type="GO" id="GO:0003677">
    <property type="term" value="F:DNA binding"/>
    <property type="evidence" value="ECO:0007669"/>
    <property type="project" value="UniProtKB-KW"/>
</dbReference>
<keyword evidence="4" id="KW-0863">Zinc-finger</keyword>
<feature type="compositionally biased region" description="Polar residues" evidence="9">
    <location>
        <begin position="132"/>
        <end position="148"/>
    </location>
</feature>
<dbReference type="PANTHER" id="PTHR24391:SF18">
    <property type="entry name" value="EG:115C2.6 PROTEIN"/>
    <property type="match status" value="1"/>
</dbReference>
<keyword evidence="6" id="KW-0238">DNA-binding</keyword>
<dbReference type="PANTHER" id="PTHR24391">
    <property type="entry name" value="HISTONE H4 TRANSCRIPTION FACTOR-RELATED"/>
    <property type="match status" value="1"/>
</dbReference>
<gene>
    <name evidence="10" type="ORF">BDEG_27241</name>
</gene>
<keyword evidence="8" id="KW-0175">Coiled coil</keyword>
<feature type="compositionally biased region" description="Low complexity" evidence="9">
    <location>
        <begin position="27"/>
        <end position="38"/>
    </location>
</feature>
<evidence type="ECO:0000256" key="2">
    <source>
        <dbReference type="ARBA" id="ARBA00022723"/>
    </source>
</evidence>
<feature type="compositionally biased region" description="Polar residues" evidence="9">
    <location>
        <begin position="165"/>
        <end position="174"/>
    </location>
</feature>
<dbReference type="GO" id="GO:0006355">
    <property type="term" value="P:regulation of DNA-templated transcription"/>
    <property type="evidence" value="ECO:0007669"/>
    <property type="project" value="UniProtKB-ARBA"/>
</dbReference>
<keyword evidence="3" id="KW-0677">Repeat</keyword>
<reference evidence="10 11" key="1">
    <citation type="submission" date="2006-10" db="EMBL/GenBank/DDBJ databases">
        <title>The Genome Sequence of Batrachochytrium dendrobatidis JEL423.</title>
        <authorList>
            <consortium name="The Broad Institute Genome Sequencing Platform"/>
            <person name="Birren B."/>
            <person name="Lander E."/>
            <person name="Galagan J."/>
            <person name="Cuomo C."/>
            <person name="Devon K."/>
            <person name="Jaffe D."/>
            <person name="Butler J."/>
            <person name="Alvarez P."/>
            <person name="Gnerre S."/>
            <person name="Grabherr M."/>
            <person name="Kleber M."/>
            <person name="Mauceli E."/>
            <person name="Brockman W."/>
            <person name="Young S."/>
            <person name="LaButti K."/>
            <person name="Sykes S."/>
            <person name="DeCaprio D."/>
            <person name="Crawford M."/>
            <person name="Koehrsen M."/>
            <person name="Engels R."/>
            <person name="Montgomery P."/>
            <person name="Pearson M."/>
            <person name="Howarth C."/>
            <person name="Larson L."/>
            <person name="White J."/>
            <person name="O'Leary S."/>
            <person name="Kodira C."/>
            <person name="Zeng Q."/>
            <person name="Yandava C."/>
            <person name="Alvarado L."/>
            <person name="Longcore J."/>
            <person name="James T."/>
        </authorList>
    </citation>
    <scope>NUCLEOTIDE SEQUENCE [LARGE SCALE GENOMIC DNA]</scope>
    <source>
        <strain evidence="10 11">JEL423</strain>
    </source>
</reference>
<evidence type="ECO:0000313" key="11">
    <source>
        <dbReference type="Proteomes" id="UP000077115"/>
    </source>
</evidence>
<organism evidence="10 11">
    <name type="scientific">Batrachochytrium dendrobatidis (strain JEL423)</name>
    <dbReference type="NCBI Taxonomy" id="403673"/>
    <lineage>
        <taxon>Eukaryota</taxon>
        <taxon>Fungi</taxon>
        <taxon>Fungi incertae sedis</taxon>
        <taxon>Chytridiomycota</taxon>
        <taxon>Chytridiomycota incertae sedis</taxon>
        <taxon>Chytridiomycetes</taxon>
        <taxon>Rhizophydiales</taxon>
        <taxon>Rhizophydiales incertae sedis</taxon>
        <taxon>Batrachochytrium</taxon>
    </lineage>
</organism>
<keyword evidence="7" id="KW-0539">Nucleus</keyword>
<feature type="coiled-coil region" evidence="8">
    <location>
        <begin position="234"/>
        <end position="261"/>
    </location>
</feature>
<keyword evidence="5" id="KW-0862">Zinc</keyword>
<evidence type="ECO:0000256" key="9">
    <source>
        <dbReference type="SAM" id="MobiDB-lite"/>
    </source>
</evidence>
<sequence>MDELDLNLSDQDWQEIINAASSSTPNQDQQQPIDIVDPSTSRRGRKRPIDELGPSISEQDWKAIIDKPDPGIPEDWRDLIDAINSKNYREYWQQPIDRSGPSTSRQDQRQPIDVVGPSTSKRSRRQPIDQPSPITFSQVSGSTHEPNPSTFNQGQQQQTDGNDSANTSSNQVTELSRRDQITLDRIKQRLVAFKKVRKENHKKHHEYIALGINQKLALAMGEEISESRHNPNTEDQLKQEYEKASRKVYNVRQRLKDLMAKHGLRFEEPN</sequence>
<dbReference type="VEuPathDB" id="FungiDB:BDEG_27241"/>
<evidence type="ECO:0000313" key="10">
    <source>
        <dbReference type="EMBL" id="OAJ43929.1"/>
    </source>
</evidence>
<comment type="subcellular location">
    <subcellularLocation>
        <location evidence="1">Nucleus</location>
    </subcellularLocation>
</comment>
<dbReference type="GO" id="GO:0005634">
    <property type="term" value="C:nucleus"/>
    <property type="evidence" value="ECO:0007669"/>
    <property type="project" value="UniProtKB-SubCell"/>
</dbReference>
<dbReference type="InterPro" id="IPR051574">
    <property type="entry name" value="ZnF_E-box_Homeobox"/>
</dbReference>
<feature type="compositionally biased region" description="Basic and acidic residues" evidence="9">
    <location>
        <begin position="59"/>
        <end position="77"/>
    </location>
</feature>
<proteinExistence type="predicted"/>
<evidence type="ECO:0000256" key="3">
    <source>
        <dbReference type="ARBA" id="ARBA00022737"/>
    </source>
</evidence>
<evidence type="ECO:0000256" key="7">
    <source>
        <dbReference type="ARBA" id="ARBA00023242"/>
    </source>
</evidence>
<evidence type="ECO:0000256" key="1">
    <source>
        <dbReference type="ARBA" id="ARBA00004123"/>
    </source>
</evidence>
<dbReference type="EMBL" id="DS022311">
    <property type="protein sequence ID" value="OAJ43929.1"/>
    <property type="molecule type" value="Genomic_DNA"/>
</dbReference>
<evidence type="ECO:0000256" key="4">
    <source>
        <dbReference type="ARBA" id="ARBA00022771"/>
    </source>
</evidence>
<accession>A0A177WV36</accession>
<feature type="region of interest" description="Disordered" evidence="9">
    <location>
        <begin position="91"/>
        <end position="176"/>
    </location>
</feature>
<feature type="compositionally biased region" description="Low complexity" evidence="9">
    <location>
        <begin position="149"/>
        <end position="164"/>
    </location>
</feature>
<name>A0A177WV36_BATDL</name>
<feature type="region of interest" description="Disordered" evidence="9">
    <location>
        <begin position="19"/>
        <end position="77"/>
    </location>
</feature>
<dbReference type="GO" id="GO:0008270">
    <property type="term" value="F:zinc ion binding"/>
    <property type="evidence" value="ECO:0007669"/>
    <property type="project" value="UniProtKB-KW"/>
</dbReference>
<dbReference type="AlphaFoldDB" id="A0A177WV36"/>
<keyword evidence="2" id="KW-0479">Metal-binding</keyword>
<evidence type="ECO:0000256" key="5">
    <source>
        <dbReference type="ARBA" id="ARBA00022833"/>
    </source>
</evidence>